<dbReference type="EMBL" id="JACKVC010000006">
    <property type="protein sequence ID" value="MCV7386464.1"/>
    <property type="molecule type" value="Genomic_DNA"/>
</dbReference>
<dbReference type="Proteomes" id="UP001141659">
    <property type="component" value="Unassembled WGS sequence"/>
</dbReference>
<name>A0AAW5SWW9_9MYCO</name>
<protein>
    <submittedName>
        <fullName evidence="1">Uncharacterized protein</fullName>
    </submittedName>
</protein>
<sequence>MLFPVQHHQAVGHGLLRDALFDAVLAHSEVRRRAQALVPKEAETFVVAEHCHAERRSGDPVGFSDFQRSCVRVRSDVTVEIVEPGQVIDLTHG</sequence>
<proteinExistence type="predicted"/>
<evidence type="ECO:0000313" key="1">
    <source>
        <dbReference type="EMBL" id="MCV7386464.1"/>
    </source>
</evidence>
<comment type="caution">
    <text evidence="1">The sequence shown here is derived from an EMBL/GenBank/DDBJ whole genome shotgun (WGS) entry which is preliminary data.</text>
</comment>
<reference evidence="1" key="1">
    <citation type="submission" date="2020-07" db="EMBL/GenBank/DDBJ databases">
        <authorList>
            <person name="Pettersson B.M.F."/>
            <person name="Behra P.R.K."/>
            <person name="Ramesh M."/>
            <person name="Das S."/>
            <person name="Dasgupta S."/>
            <person name="Kirsebom L.A."/>
        </authorList>
    </citation>
    <scope>NUCLEOTIDE SEQUENCE</scope>
    <source>
        <strain evidence="1">DSM 44242</strain>
    </source>
</reference>
<evidence type="ECO:0000313" key="2">
    <source>
        <dbReference type="Proteomes" id="UP001141659"/>
    </source>
</evidence>
<reference evidence="1" key="2">
    <citation type="journal article" date="2022" name="BMC Genomics">
        <title>Comparative genome analysis of mycobacteria focusing on tRNA and non-coding RNA.</title>
        <authorList>
            <person name="Behra P.R.K."/>
            <person name="Pettersson B.M.F."/>
            <person name="Ramesh M."/>
            <person name="Das S."/>
            <person name="Dasgupta S."/>
            <person name="Kirsebom L.A."/>
        </authorList>
    </citation>
    <scope>NUCLEOTIDE SEQUENCE</scope>
    <source>
        <strain evidence="1">DSM 44242</strain>
    </source>
</reference>
<gene>
    <name evidence="1" type="ORF">H5P34_00185</name>
</gene>
<accession>A0AAW5SWW9</accession>
<dbReference type="AlphaFoldDB" id="A0AAW5SWW9"/>
<organism evidence="1 2">
    <name type="scientific">Mycolicibacterium porcinum</name>
    <dbReference type="NCBI Taxonomy" id="39693"/>
    <lineage>
        <taxon>Bacteria</taxon>
        <taxon>Bacillati</taxon>
        <taxon>Actinomycetota</taxon>
        <taxon>Actinomycetes</taxon>
        <taxon>Mycobacteriales</taxon>
        <taxon>Mycobacteriaceae</taxon>
        <taxon>Mycolicibacterium</taxon>
    </lineage>
</organism>